<dbReference type="InterPro" id="IPR005162">
    <property type="entry name" value="Retrotrans_gag_dom"/>
</dbReference>
<dbReference type="EMBL" id="QJKJ01011521">
    <property type="protein sequence ID" value="RDX70947.1"/>
    <property type="molecule type" value="Genomic_DNA"/>
</dbReference>
<feature type="non-terminal residue" evidence="3">
    <location>
        <position position="1"/>
    </location>
</feature>
<feature type="domain" description="Retrotransposon gag" evidence="2">
    <location>
        <begin position="18"/>
        <end position="80"/>
    </location>
</feature>
<feature type="region of interest" description="Disordered" evidence="1">
    <location>
        <begin position="101"/>
        <end position="123"/>
    </location>
</feature>
<dbReference type="Proteomes" id="UP000257109">
    <property type="component" value="Unassembled WGS sequence"/>
</dbReference>
<dbReference type="PANTHER" id="PTHR33223:SF10">
    <property type="entry name" value="AMINOTRANSFERASE-LIKE PLANT MOBILE DOMAIN-CONTAINING PROTEIN"/>
    <property type="match status" value="1"/>
</dbReference>
<proteinExistence type="predicted"/>
<evidence type="ECO:0000259" key="2">
    <source>
        <dbReference type="Pfam" id="PF03732"/>
    </source>
</evidence>
<organism evidence="3 4">
    <name type="scientific">Mucuna pruriens</name>
    <name type="common">Velvet bean</name>
    <name type="synonym">Dolichos pruriens</name>
    <dbReference type="NCBI Taxonomy" id="157652"/>
    <lineage>
        <taxon>Eukaryota</taxon>
        <taxon>Viridiplantae</taxon>
        <taxon>Streptophyta</taxon>
        <taxon>Embryophyta</taxon>
        <taxon>Tracheophyta</taxon>
        <taxon>Spermatophyta</taxon>
        <taxon>Magnoliopsida</taxon>
        <taxon>eudicotyledons</taxon>
        <taxon>Gunneridae</taxon>
        <taxon>Pentapetalae</taxon>
        <taxon>rosids</taxon>
        <taxon>fabids</taxon>
        <taxon>Fabales</taxon>
        <taxon>Fabaceae</taxon>
        <taxon>Papilionoideae</taxon>
        <taxon>50 kb inversion clade</taxon>
        <taxon>NPAAA clade</taxon>
        <taxon>indigoferoid/millettioid clade</taxon>
        <taxon>Phaseoleae</taxon>
        <taxon>Mucuna</taxon>
    </lineage>
</organism>
<comment type="caution">
    <text evidence="3">The sequence shown here is derived from an EMBL/GenBank/DDBJ whole genome shotgun (WGS) entry which is preliminary data.</text>
</comment>
<name>A0A371EY22_MUCPR</name>
<dbReference type="Pfam" id="PF03732">
    <property type="entry name" value="Retrotrans_gag"/>
    <property type="match status" value="1"/>
</dbReference>
<feature type="compositionally biased region" description="Polar residues" evidence="1">
    <location>
        <begin position="113"/>
        <end position="123"/>
    </location>
</feature>
<evidence type="ECO:0000313" key="3">
    <source>
        <dbReference type="EMBL" id="RDX70947.1"/>
    </source>
</evidence>
<dbReference type="PANTHER" id="PTHR33223">
    <property type="entry name" value="CCHC-TYPE DOMAIN-CONTAINING PROTEIN"/>
    <property type="match status" value="1"/>
</dbReference>
<reference evidence="3" key="1">
    <citation type="submission" date="2018-05" db="EMBL/GenBank/DDBJ databases">
        <title>Draft genome of Mucuna pruriens seed.</title>
        <authorList>
            <person name="Nnadi N.E."/>
            <person name="Vos R."/>
            <person name="Hasami M.H."/>
            <person name="Devisetty U.K."/>
            <person name="Aguiy J.C."/>
        </authorList>
    </citation>
    <scope>NUCLEOTIDE SEQUENCE [LARGE SCALE GENOMIC DNA]</scope>
    <source>
        <strain evidence="3">JCA_2017</strain>
    </source>
</reference>
<protein>
    <recommendedName>
        <fullName evidence="2">Retrotransposon gag domain-containing protein</fullName>
    </recommendedName>
</protein>
<sequence>MDRFDGTQDLHIHLQAFQTQFSTLPSRTICTFNDLAITFVSQFAANRAKKLEVTDLFDIKQMRGESLKKYLTRFNSATDQFFVKAFKKGLKPEQINNSLTLRRSASMGKSGPRQISTSRLRRI</sequence>
<dbReference type="AlphaFoldDB" id="A0A371EY22"/>
<keyword evidence="4" id="KW-1185">Reference proteome</keyword>
<dbReference type="OrthoDB" id="1425436at2759"/>
<evidence type="ECO:0000313" key="4">
    <source>
        <dbReference type="Proteomes" id="UP000257109"/>
    </source>
</evidence>
<accession>A0A371EY22</accession>
<evidence type="ECO:0000256" key="1">
    <source>
        <dbReference type="SAM" id="MobiDB-lite"/>
    </source>
</evidence>
<gene>
    <name evidence="3" type="ORF">CR513_49752</name>
</gene>